<evidence type="ECO:0000313" key="2">
    <source>
        <dbReference type="EMBL" id="KAK1837385.1"/>
    </source>
</evidence>
<dbReference type="EMBL" id="JAQOWY010001375">
    <property type="protein sequence ID" value="KAK1837385.1"/>
    <property type="molecule type" value="Genomic_DNA"/>
</dbReference>
<dbReference type="Proteomes" id="UP001243330">
    <property type="component" value="Unassembled WGS sequence"/>
</dbReference>
<protein>
    <submittedName>
        <fullName evidence="2">Uncharacterized protein</fullName>
    </submittedName>
</protein>
<name>A0AAD8ZYP7_9PEZI</name>
<evidence type="ECO:0000256" key="1">
    <source>
        <dbReference type="SAM" id="MobiDB-lite"/>
    </source>
</evidence>
<organism evidence="2 3">
    <name type="scientific">Colletotrichum chrysophilum</name>
    <dbReference type="NCBI Taxonomy" id="1836956"/>
    <lineage>
        <taxon>Eukaryota</taxon>
        <taxon>Fungi</taxon>
        <taxon>Dikarya</taxon>
        <taxon>Ascomycota</taxon>
        <taxon>Pezizomycotina</taxon>
        <taxon>Sordariomycetes</taxon>
        <taxon>Hypocreomycetidae</taxon>
        <taxon>Glomerellales</taxon>
        <taxon>Glomerellaceae</taxon>
        <taxon>Colletotrichum</taxon>
        <taxon>Colletotrichum gloeosporioides species complex</taxon>
    </lineage>
</organism>
<proteinExistence type="predicted"/>
<evidence type="ECO:0000313" key="3">
    <source>
        <dbReference type="Proteomes" id="UP001243330"/>
    </source>
</evidence>
<accession>A0AAD8ZYP7</accession>
<dbReference type="AlphaFoldDB" id="A0AAD8ZYP7"/>
<reference evidence="2" key="1">
    <citation type="submission" date="2023-01" db="EMBL/GenBank/DDBJ databases">
        <title>Colletotrichum chrysophilum M932 genome sequence.</title>
        <authorList>
            <person name="Baroncelli R."/>
        </authorList>
    </citation>
    <scope>NUCLEOTIDE SEQUENCE</scope>
    <source>
        <strain evidence="2">M932</strain>
    </source>
</reference>
<feature type="compositionally biased region" description="Basic and acidic residues" evidence="1">
    <location>
        <begin position="1"/>
        <end position="15"/>
    </location>
</feature>
<gene>
    <name evidence="2" type="ORF">CCHR01_19994</name>
</gene>
<feature type="non-terminal residue" evidence="2">
    <location>
        <position position="114"/>
    </location>
</feature>
<feature type="compositionally biased region" description="Polar residues" evidence="1">
    <location>
        <begin position="44"/>
        <end position="54"/>
    </location>
</feature>
<sequence>MLRENGADLLGDRSMRPGSLAVSSRKRAAEEEPEFSMKRPCRGSLSTKASNQDADANETEDDGTARCERAVSELGDACFIPSCGGQGIRAPLQAVTAARSHVSRRAHNGAAAAA</sequence>
<comment type="caution">
    <text evidence="2">The sequence shown here is derived from an EMBL/GenBank/DDBJ whole genome shotgun (WGS) entry which is preliminary data.</text>
</comment>
<feature type="region of interest" description="Disordered" evidence="1">
    <location>
        <begin position="1"/>
        <end position="64"/>
    </location>
</feature>
<keyword evidence="3" id="KW-1185">Reference proteome</keyword>